<dbReference type="GO" id="GO:0046872">
    <property type="term" value="F:metal ion binding"/>
    <property type="evidence" value="ECO:0007669"/>
    <property type="project" value="UniProtKB-KW"/>
</dbReference>
<dbReference type="AlphaFoldDB" id="A0A9X0CIU9"/>
<dbReference type="Pfam" id="PF00305">
    <property type="entry name" value="Lipoxygenase"/>
    <property type="match status" value="1"/>
</dbReference>
<sequence>MLILFHQNRGLDDRKLLPYFPFRDDGLIILKVIEHLVKDYVNLYYKQDKDVEEDVEIQAFLNEVSLSGTGPNGGIGRIKGLPASIDSKEELCDIIQSSAFLALGSLRIDALFDYGNELQDTEAGNLVNSFYGYLMDVVQPRMQELNQKRKKRGYLTYPYFIPEWLPNGVQDLVHYRTVEDGEFNVFRLPNHPTAAIQSSAFLALGSLRIDALFDYGNELQDTEAGNLVNSFYGYLMGVVQPRMQELNQKRKKRGYLTYPYFIPEWLPNGVQDLVHYRTFVALDRRMY</sequence>
<evidence type="ECO:0000313" key="5">
    <source>
        <dbReference type="EMBL" id="KAJ7340313.1"/>
    </source>
</evidence>
<protein>
    <recommendedName>
        <fullName evidence="4">Lipoxygenase domain-containing protein</fullName>
    </recommendedName>
</protein>
<evidence type="ECO:0000259" key="4">
    <source>
        <dbReference type="PROSITE" id="PS51393"/>
    </source>
</evidence>
<gene>
    <name evidence="5" type="ORF">OS493_003046</name>
</gene>
<comment type="caution">
    <text evidence="5">The sequence shown here is derived from an EMBL/GenBank/DDBJ whole genome shotgun (WGS) entry which is preliminary data.</text>
</comment>
<dbReference type="OrthoDB" id="5980641at2759"/>
<evidence type="ECO:0000256" key="3">
    <source>
        <dbReference type="ARBA" id="ARBA00023002"/>
    </source>
</evidence>
<dbReference type="PROSITE" id="PS51393">
    <property type="entry name" value="LIPOXYGENASE_3"/>
    <property type="match status" value="1"/>
</dbReference>
<dbReference type="Gene3D" id="1.20.245.10">
    <property type="entry name" value="Lipoxygenase-1, Domain 5"/>
    <property type="match status" value="1"/>
</dbReference>
<accession>A0A9X0CIU9</accession>
<keyword evidence="6" id="KW-1185">Reference proteome</keyword>
<dbReference type="GO" id="GO:0016702">
    <property type="term" value="F:oxidoreductase activity, acting on single donors with incorporation of molecular oxygen, incorporation of two atoms of oxygen"/>
    <property type="evidence" value="ECO:0007669"/>
    <property type="project" value="InterPro"/>
</dbReference>
<organism evidence="5 6">
    <name type="scientific">Desmophyllum pertusum</name>
    <dbReference type="NCBI Taxonomy" id="174260"/>
    <lineage>
        <taxon>Eukaryota</taxon>
        <taxon>Metazoa</taxon>
        <taxon>Cnidaria</taxon>
        <taxon>Anthozoa</taxon>
        <taxon>Hexacorallia</taxon>
        <taxon>Scleractinia</taxon>
        <taxon>Caryophylliina</taxon>
        <taxon>Caryophylliidae</taxon>
        <taxon>Desmophyllum</taxon>
    </lineage>
</organism>
<evidence type="ECO:0000313" key="6">
    <source>
        <dbReference type="Proteomes" id="UP001163046"/>
    </source>
</evidence>
<keyword evidence="1" id="KW-0479">Metal-binding</keyword>
<dbReference type="Proteomes" id="UP001163046">
    <property type="component" value="Unassembled WGS sequence"/>
</dbReference>
<dbReference type="SUPFAM" id="SSF48484">
    <property type="entry name" value="Lipoxigenase"/>
    <property type="match status" value="1"/>
</dbReference>
<dbReference type="PANTHER" id="PTHR11771">
    <property type="entry name" value="LIPOXYGENASE"/>
    <property type="match status" value="1"/>
</dbReference>
<evidence type="ECO:0000256" key="2">
    <source>
        <dbReference type="ARBA" id="ARBA00022964"/>
    </source>
</evidence>
<name>A0A9X0CIU9_9CNID</name>
<dbReference type="EMBL" id="MU827778">
    <property type="protein sequence ID" value="KAJ7340313.1"/>
    <property type="molecule type" value="Genomic_DNA"/>
</dbReference>
<dbReference type="GO" id="GO:0034440">
    <property type="term" value="P:lipid oxidation"/>
    <property type="evidence" value="ECO:0007669"/>
    <property type="project" value="InterPro"/>
</dbReference>
<keyword evidence="2" id="KW-0223">Dioxygenase</keyword>
<keyword evidence="3" id="KW-0560">Oxidoreductase</keyword>
<feature type="domain" description="Lipoxygenase" evidence="4">
    <location>
        <begin position="1"/>
        <end position="102"/>
    </location>
</feature>
<proteinExistence type="predicted"/>
<dbReference type="InterPro" id="IPR000907">
    <property type="entry name" value="LipOase"/>
</dbReference>
<dbReference type="InterPro" id="IPR036226">
    <property type="entry name" value="LipOase_C_sf"/>
</dbReference>
<evidence type="ECO:0000256" key="1">
    <source>
        <dbReference type="ARBA" id="ARBA00022723"/>
    </source>
</evidence>
<dbReference type="InterPro" id="IPR013819">
    <property type="entry name" value="LipOase_C"/>
</dbReference>
<reference evidence="5" key="1">
    <citation type="submission" date="2023-01" db="EMBL/GenBank/DDBJ databases">
        <title>Genome assembly of the deep-sea coral Lophelia pertusa.</title>
        <authorList>
            <person name="Herrera S."/>
            <person name="Cordes E."/>
        </authorList>
    </citation>
    <scope>NUCLEOTIDE SEQUENCE</scope>
    <source>
        <strain evidence="5">USNM1676648</strain>
        <tissue evidence="5">Polyp</tissue>
    </source>
</reference>